<dbReference type="PROSITE" id="PS50005">
    <property type="entry name" value="TPR"/>
    <property type="match status" value="1"/>
</dbReference>
<protein>
    <submittedName>
        <fullName evidence="2">Tetratricopeptide repeat protein</fullName>
    </submittedName>
</protein>
<sequence>MMKFLKSLFGTDSKKEKATVSSDTDVNEPTVVNIENSHHAEEPEHAVRQADTLKFDAIRAMNMGELVFATEALRKALELRPEFETRYYLTEALVRRHLFEEALAQMDLLLEEVPSHTATLLNRTKLRLERNDPSGALEDCRAGIESTSEAEEQALFLYYGASAMKDMQNPQDALCLLKQAIEKNESFLQARLLRAHILIDLERYDEASQDLDLVAASDAEEEQVPMLRARIFMLEGKPQNAMQAYEELLSLDPFNEEGHRGIASLMIKDGRSAEAEKFLREAIEEMPEQRNLTLMLVEILENQGQTKEADEWRAKLPEVEAESEAVNFNDLYKGNLY</sequence>
<dbReference type="GO" id="GO:0031145">
    <property type="term" value="P:anaphase-promoting complex-dependent catabolic process"/>
    <property type="evidence" value="ECO:0007669"/>
    <property type="project" value="TreeGrafter"/>
</dbReference>
<name>A0A0A2F2G6_9PORP</name>
<dbReference type="eggNOG" id="COG0457">
    <property type="taxonomic scope" value="Bacteria"/>
</dbReference>
<evidence type="ECO:0000313" key="3">
    <source>
        <dbReference type="Proteomes" id="UP000030130"/>
    </source>
</evidence>
<keyword evidence="1" id="KW-0802">TPR repeat</keyword>
<evidence type="ECO:0000313" key="2">
    <source>
        <dbReference type="EMBL" id="KGN84202.1"/>
    </source>
</evidence>
<dbReference type="InterPro" id="IPR011990">
    <property type="entry name" value="TPR-like_helical_dom_sf"/>
</dbReference>
<dbReference type="GO" id="GO:0016567">
    <property type="term" value="P:protein ubiquitination"/>
    <property type="evidence" value="ECO:0007669"/>
    <property type="project" value="TreeGrafter"/>
</dbReference>
<dbReference type="STRING" id="111105.HR09_07945"/>
<dbReference type="SUPFAM" id="SSF48452">
    <property type="entry name" value="TPR-like"/>
    <property type="match status" value="2"/>
</dbReference>
<dbReference type="InterPro" id="IPR019734">
    <property type="entry name" value="TPR_rpt"/>
</dbReference>
<dbReference type="SMART" id="SM00028">
    <property type="entry name" value="TPR"/>
    <property type="match status" value="5"/>
</dbReference>
<evidence type="ECO:0000256" key="1">
    <source>
        <dbReference type="PROSITE-ProRule" id="PRU00339"/>
    </source>
</evidence>
<gene>
    <name evidence="2" type="ORF">HR08_09205</name>
</gene>
<dbReference type="AlphaFoldDB" id="A0A0A2F2G6"/>
<dbReference type="Proteomes" id="UP000030130">
    <property type="component" value="Unassembled WGS sequence"/>
</dbReference>
<organism evidence="2 3">
    <name type="scientific">Porphyromonas gulae</name>
    <dbReference type="NCBI Taxonomy" id="111105"/>
    <lineage>
        <taxon>Bacteria</taxon>
        <taxon>Pseudomonadati</taxon>
        <taxon>Bacteroidota</taxon>
        <taxon>Bacteroidia</taxon>
        <taxon>Bacteroidales</taxon>
        <taxon>Porphyromonadaceae</taxon>
        <taxon>Porphyromonas</taxon>
    </lineage>
</organism>
<dbReference type="EMBL" id="JRAI01000078">
    <property type="protein sequence ID" value="KGN84202.1"/>
    <property type="molecule type" value="Genomic_DNA"/>
</dbReference>
<dbReference type="Gene3D" id="1.25.40.10">
    <property type="entry name" value="Tetratricopeptide repeat domain"/>
    <property type="match status" value="3"/>
</dbReference>
<comment type="caution">
    <text evidence="2">The sequence shown here is derived from an EMBL/GenBank/DDBJ whole genome shotgun (WGS) entry which is preliminary data.</text>
</comment>
<dbReference type="PANTHER" id="PTHR12558:SF13">
    <property type="entry name" value="CELL DIVISION CYCLE PROTEIN 27 HOMOLOG"/>
    <property type="match status" value="1"/>
</dbReference>
<accession>A0A0A2F2G6</accession>
<feature type="repeat" description="TPR" evidence="1">
    <location>
        <begin position="222"/>
        <end position="255"/>
    </location>
</feature>
<dbReference type="GO" id="GO:0005737">
    <property type="term" value="C:cytoplasm"/>
    <property type="evidence" value="ECO:0007669"/>
    <property type="project" value="TreeGrafter"/>
</dbReference>
<proteinExistence type="predicted"/>
<dbReference type="OrthoDB" id="1012708at2"/>
<dbReference type="Pfam" id="PF14559">
    <property type="entry name" value="TPR_19"/>
    <property type="match status" value="2"/>
</dbReference>
<dbReference type="PANTHER" id="PTHR12558">
    <property type="entry name" value="CELL DIVISION CYCLE 16,23,27"/>
    <property type="match status" value="1"/>
</dbReference>
<dbReference type="GO" id="GO:0051301">
    <property type="term" value="P:cell division"/>
    <property type="evidence" value="ECO:0007669"/>
    <property type="project" value="TreeGrafter"/>
</dbReference>
<reference evidence="2 3" key="1">
    <citation type="submission" date="2014-08" db="EMBL/GenBank/DDBJ databases">
        <title>Porphyromonas gulae strain:COT-052_OH1451 Genome sequencing.</title>
        <authorList>
            <person name="Wallis C."/>
            <person name="Deusch O."/>
            <person name="O'Flynn C."/>
            <person name="Davis I."/>
            <person name="Jospin G."/>
            <person name="Darling A.E."/>
            <person name="Coil D.A."/>
            <person name="Alexiev A."/>
            <person name="Horsfall A."/>
            <person name="Kirkwood N."/>
            <person name="Harris S."/>
            <person name="Eisen J.A."/>
        </authorList>
    </citation>
    <scope>NUCLEOTIDE SEQUENCE [LARGE SCALE GENOMIC DNA]</scope>
    <source>
        <strain evidence="3">COT-052 OH1451</strain>
    </source>
</reference>